<keyword evidence="2" id="KW-1185">Reference proteome</keyword>
<accession>A0A348HED4</accession>
<keyword evidence="1" id="KW-0328">Glycosyltransferase</keyword>
<name>A0A348HED4_9GAMM</name>
<protein>
    <submittedName>
        <fullName evidence="1">Uracil phosphoribosyltransferase</fullName>
    </submittedName>
</protein>
<dbReference type="Proteomes" id="UP000267342">
    <property type="component" value="Chromosome"/>
</dbReference>
<dbReference type="AlphaFoldDB" id="A0A348HED4"/>
<dbReference type="EMBL" id="AP018933">
    <property type="protein sequence ID" value="BBG29986.1"/>
    <property type="molecule type" value="Genomic_DNA"/>
</dbReference>
<gene>
    <name evidence="1" type="ORF">ZBT109_1227</name>
</gene>
<evidence type="ECO:0000313" key="2">
    <source>
        <dbReference type="Proteomes" id="UP000267342"/>
    </source>
</evidence>
<dbReference type="KEGG" id="zpl:ZBT109_1227"/>
<proteinExistence type="predicted"/>
<keyword evidence="1" id="KW-0808">Transferase</keyword>
<dbReference type="GO" id="GO:0016757">
    <property type="term" value="F:glycosyltransferase activity"/>
    <property type="evidence" value="ECO:0007669"/>
    <property type="project" value="UniProtKB-KW"/>
</dbReference>
<sequence length="242" mass="27766">MGNDSRSSRGGCMSNWEELYAQCYKRAIEPRTRFLTTDPRTAVALAYEDGMRTQSMVDLYEAGKEGKKSRSVRAIESREKRAGTGADIHAEYHKIRRYVDGLLDTDPLRYAVIMTLAPVKESIRQACKGEVYDMLHTRVRMELAERGERVLKKRAERLVALSQAMVEQSMRSADWPPKHVAAWCESWCGVHIEMSQWSRNCSSDWCLLDDLMRDMEKGTFAAIKSMTRKINHHLAYCDNFAA</sequence>
<organism evidence="1 2">
    <name type="scientific">Zymobacter palmae</name>
    <dbReference type="NCBI Taxonomy" id="33074"/>
    <lineage>
        <taxon>Bacteria</taxon>
        <taxon>Pseudomonadati</taxon>
        <taxon>Pseudomonadota</taxon>
        <taxon>Gammaproteobacteria</taxon>
        <taxon>Oceanospirillales</taxon>
        <taxon>Halomonadaceae</taxon>
        <taxon>Zymobacter group</taxon>
        <taxon>Zymobacter</taxon>
    </lineage>
</organism>
<reference evidence="1 2" key="1">
    <citation type="submission" date="2018-09" db="EMBL/GenBank/DDBJ databases">
        <title>Zymobacter palmae IAM14233 (=T109) whole genome analysis.</title>
        <authorList>
            <person name="Yanase H."/>
        </authorList>
    </citation>
    <scope>NUCLEOTIDE SEQUENCE [LARGE SCALE GENOMIC DNA]</scope>
    <source>
        <strain evidence="1 2">IAM14233</strain>
    </source>
</reference>
<dbReference type="STRING" id="1123510.GCA_000620025_01383"/>
<evidence type="ECO:0000313" key="1">
    <source>
        <dbReference type="EMBL" id="BBG29986.1"/>
    </source>
</evidence>